<accession>G8RUP2</accession>
<name>G8RUP2_MYCRN</name>
<dbReference type="AlphaFoldDB" id="G8RUP2"/>
<protein>
    <submittedName>
        <fullName evidence="1">Uncharacterized protein</fullName>
    </submittedName>
</protein>
<dbReference type="EMBL" id="CP003169">
    <property type="protein sequence ID" value="AEV75445.1"/>
    <property type="molecule type" value="Genomic_DNA"/>
</dbReference>
<dbReference type="HOGENOM" id="CLU_133762_0_0_11"/>
<keyword evidence="2" id="KW-1185">Reference proteome</keyword>
<dbReference type="STRING" id="710685.MycrhN_4965"/>
<sequence length="152" mass="15707">MAAALAVAAPAVGASADDTGGGTVMAFSQISRICDFSEVNYIGPTGMGRPSATLRSDGSTVSADVQIATVLPNFPYDVRLIQVPRPSSKPCWGGDPGVTLSKLQTDAGGNGSVSLSGPIQPGATGAWIWITRPDPFRQYPGEFYTTDFVAPI</sequence>
<dbReference type="PATRIC" id="fig|710685.3.peg.4975"/>
<organism evidence="1 2">
    <name type="scientific">Mycolicibacterium rhodesiae (strain NBB3)</name>
    <name type="common">Mycobacterium rhodesiae</name>
    <dbReference type="NCBI Taxonomy" id="710685"/>
    <lineage>
        <taxon>Bacteria</taxon>
        <taxon>Bacillati</taxon>
        <taxon>Actinomycetota</taxon>
        <taxon>Actinomycetes</taxon>
        <taxon>Mycobacteriales</taxon>
        <taxon>Mycobacteriaceae</taxon>
        <taxon>Mycolicibacterium</taxon>
    </lineage>
</organism>
<proteinExistence type="predicted"/>
<dbReference type="KEGG" id="mrh:MycrhN_4965"/>
<evidence type="ECO:0000313" key="1">
    <source>
        <dbReference type="EMBL" id="AEV75445.1"/>
    </source>
</evidence>
<reference evidence="1 2" key="1">
    <citation type="submission" date="2011-12" db="EMBL/GenBank/DDBJ databases">
        <title>Complete sequence of Mycobacterium rhodesiae NBB3.</title>
        <authorList>
            <consortium name="US DOE Joint Genome Institute"/>
            <person name="Lucas S."/>
            <person name="Han J."/>
            <person name="Lapidus A."/>
            <person name="Cheng J.-F."/>
            <person name="Goodwin L."/>
            <person name="Pitluck S."/>
            <person name="Peters L."/>
            <person name="Mikhailova N."/>
            <person name="Gu W."/>
            <person name="Detter J.C."/>
            <person name="Han C."/>
            <person name="Tapia R."/>
            <person name="Land M."/>
            <person name="Hauser L."/>
            <person name="Kyrpides N."/>
            <person name="Ivanova N."/>
            <person name="Pagani I."/>
            <person name="Mattes T."/>
            <person name="Holmes A."/>
            <person name="Rutledge P."/>
            <person name="Paulsen I."/>
            <person name="Coleman N."/>
            <person name="Woyke T."/>
        </authorList>
    </citation>
    <scope>NUCLEOTIDE SEQUENCE [LARGE SCALE GENOMIC DNA]</scope>
    <source>
        <strain evidence="1 2">NBB3</strain>
    </source>
</reference>
<evidence type="ECO:0000313" key="2">
    <source>
        <dbReference type="Proteomes" id="UP000005442"/>
    </source>
</evidence>
<dbReference type="Proteomes" id="UP000005442">
    <property type="component" value="Chromosome"/>
</dbReference>
<gene>
    <name evidence="1" type="ordered locus">MycrhN_4965</name>
</gene>
<dbReference type="eggNOG" id="ENOG5031KY7">
    <property type="taxonomic scope" value="Bacteria"/>
</dbReference>